<evidence type="ECO:0000313" key="10">
    <source>
        <dbReference type="Proteomes" id="UP000177190"/>
    </source>
</evidence>
<dbReference type="InterPro" id="IPR037278">
    <property type="entry name" value="ARFGAP/RecO"/>
</dbReference>
<dbReference type="SUPFAM" id="SSF50249">
    <property type="entry name" value="Nucleic acid-binding proteins"/>
    <property type="match status" value="1"/>
</dbReference>
<reference evidence="9 10" key="1">
    <citation type="journal article" date="2016" name="Nat. Commun.">
        <title>Thousands of microbial genomes shed light on interconnected biogeochemical processes in an aquifer system.</title>
        <authorList>
            <person name="Anantharaman K."/>
            <person name="Brown C.T."/>
            <person name="Hug L.A."/>
            <person name="Sharon I."/>
            <person name="Castelle C.J."/>
            <person name="Probst A.J."/>
            <person name="Thomas B.C."/>
            <person name="Singh A."/>
            <person name="Wilkins M.J."/>
            <person name="Karaoz U."/>
            <person name="Brodie E.L."/>
            <person name="Williams K.H."/>
            <person name="Hubbard S.S."/>
            <person name="Banfield J.F."/>
        </authorList>
    </citation>
    <scope>NUCLEOTIDE SEQUENCE [LARGE SCALE GENOMIC DNA]</scope>
</reference>
<comment type="caution">
    <text evidence="9">The sequence shown here is derived from an EMBL/GenBank/DDBJ whole genome shotgun (WGS) entry which is preliminary data.</text>
</comment>
<dbReference type="Pfam" id="PF11967">
    <property type="entry name" value="RecO_N"/>
    <property type="match status" value="1"/>
</dbReference>
<dbReference type="STRING" id="1802200.A2812_03190"/>
<dbReference type="AlphaFoldDB" id="A0A1G2HPI1"/>
<organism evidence="9 10">
    <name type="scientific">Candidatus Staskawiczbacteria bacterium RIFCSPHIGHO2_01_FULL_36_16</name>
    <dbReference type="NCBI Taxonomy" id="1802200"/>
    <lineage>
        <taxon>Bacteria</taxon>
        <taxon>Candidatus Staskawicziibacteriota</taxon>
    </lineage>
</organism>
<proteinExistence type="inferred from homology"/>
<dbReference type="Gene3D" id="1.20.1440.120">
    <property type="entry name" value="Recombination protein O, C-terminal domain"/>
    <property type="match status" value="1"/>
</dbReference>
<dbReference type="InterPro" id="IPR012340">
    <property type="entry name" value="NA-bd_OB-fold"/>
</dbReference>
<comment type="similarity">
    <text evidence="1 7">Belongs to the RecO family.</text>
</comment>
<dbReference type="InterPro" id="IPR003717">
    <property type="entry name" value="RecO"/>
</dbReference>
<evidence type="ECO:0000256" key="4">
    <source>
        <dbReference type="ARBA" id="ARBA00023172"/>
    </source>
</evidence>
<dbReference type="HAMAP" id="MF_00201">
    <property type="entry name" value="RecO"/>
    <property type="match status" value="1"/>
</dbReference>
<dbReference type="PANTHER" id="PTHR33991:SF1">
    <property type="entry name" value="DNA REPAIR PROTEIN RECO"/>
    <property type="match status" value="1"/>
</dbReference>
<dbReference type="Proteomes" id="UP000177190">
    <property type="component" value="Unassembled WGS sequence"/>
</dbReference>
<dbReference type="Gene3D" id="2.40.50.140">
    <property type="entry name" value="Nucleic acid-binding proteins"/>
    <property type="match status" value="1"/>
</dbReference>
<dbReference type="InterPro" id="IPR042242">
    <property type="entry name" value="RecO_C"/>
</dbReference>
<accession>A0A1G2HPI1</accession>
<evidence type="ECO:0000256" key="3">
    <source>
        <dbReference type="ARBA" id="ARBA00022763"/>
    </source>
</evidence>
<name>A0A1G2HPI1_9BACT</name>
<evidence type="ECO:0000256" key="5">
    <source>
        <dbReference type="ARBA" id="ARBA00023204"/>
    </source>
</evidence>
<evidence type="ECO:0000259" key="8">
    <source>
        <dbReference type="Pfam" id="PF11967"/>
    </source>
</evidence>
<comment type="function">
    <text evidence="7">Involved in DNA repair and RecF pathway recombination.</text>
</comment>
<sequence>MAVHYRTNAIVFKKEDQSEADRIFTVFTHDFGKLDIRAKAIRKINSKLRSGIDIFYLSEIEFIRGKNNKTLTDANAIKKNNDIARDFKKFKIAHEIAGALDKFIKGQQKDKEIWNLLVDIFEKLNDNQIAINNQQLIFYYFLWNFFSVLGYRPEILKCTLCQQRLNPYNIYFSNKEGGIICKKCLDSDTDAKKINSDIVKVLRLIFKKDWEIISKLKIELSSQYLFEKISNNYYHYVLSLYSFK</sequence>
<keyword evidence="4 7" id="KW-0233">DNA recombination</keyword>
<evidence type="ECO:0000313" key="9">
    <source>
        <dbReference type="EMBL" id="OGZ64387.1"/>
    </source>
</evidence>
<keyword evidence="3 7" id="KW-0227">DNA damage</keyword>
<feature type="domain" description="DNA replication/recombination mediator RecO N-terminal" evidence="8">
    <location>
        <begin position="2"/>
        <end position="78"/>
    </location>
</feature>
<evidence type="ECO:0000256" key="2">
    <source>
        <dbReference type="ARBA" id="ARBA00021310"/>
    </source>
</evidence>
<protein>
    <recommendedName>
        <fullName evidence="2 7">DNA repair protein RecO</fullName>
    </recommendedName>
    <alternativeName>
        <fullName evidence="6 7">Recombination protein O</fullName>
    </alternativeName>
</protein>
<dbReference type="GO" id="GO:0043590">
    <property type="term" value="C:bacterial nucleoid"/>
    <property type="evidence" value="ECO:0007669"/>
    <property type="project" value="TreeGrafter"/>
</dbReference>
<dbReference type="EMBL" id="MHOM01000024">
    <property type="protein sequence ID" value="OGZ64387.1"/>
    <property type="molecule type" value="Genomic_DNA"/>
</dbReference>
<dbReference type="NCBIfam" id="TIGR00613">
    <property type="entry name" value="reco"/>
    <property type="match status" value="1"/>
</dbReference>
<evidence type="ECO:0000256" key="7">
    <source>
        <dbReference type="HAMAP-Rule" id="MF_00201"/>
    </source>
</evidence>
<dbReference type="GO" id="GO:0006310">
    <property type="term" value="P:DNA recombination"/>
    <property type="evidence" value="ECO:0007669"/>
    <property type="project" value="UniProtKB-UniRule"/>
</dbReference>
<dbReference type="InterPro" id="IPR022572">
    <property type="entry name" value="DNA_rep/recomb_RecO_N"/>
</dbReference>
<gene>
    <name evidence="7" type="primary">recO</name>
    <name evidence="9" type="ORF">A2812_03190</name>
</gene>
<keyword evidence="5 7" id="KW-0234">DNA repair</keyword>
<evidence type="ECO:0000256" key="1">
    <source>
        <dbReference type="ARBA" id="ARBA00007452"/>
    </source>
</evidence>
<dbReference type="Pfam" id="PF02565">
    <property type="entry name" value="RecO_C"/>
    <property type="match status" value="1"/>
</dbReference>
<dbReference type="SUPFAM" id="SSF57863">
    <property type="entry name" value="ArfGap/RecO-like zinc finger"/>
    <property type="match status" value="1"/>
</dbReference>
<evidence type="ECO:0000256" key="6">
    <source>
        <dbReference type="ARBA" id="ARBA00033409"/>
    </source>
</evidence>
<dbReference type="GO" id="GO:0006302">
    <property type="term" value="P:double-strand break repair"/>
    <property type="evidence" value="ECO:0007669"/>
    <property type="project" value="TreeGrafter"/>
</dbReference>
<dbReference type="PANTHER" id="PTHR33991">
    <property type="entry name" value="DNA REPAIR PROTEIN RECO"/>
    <property type="match status" value="1"/>
</dbReference>